<feature type="region of interest" description="Disordered" evidence="1">
    <location>
        <begin position="35"/>
        <end position="82"/>
    </location>
</feature>
<accession>U9T2E2</accession>
<reference evidence="2" key="1">
    <citation type="submission" date="2013-07" db="EMBL/GenBank/DDBJ databases">
        <title>The genome of an arbuscular mycorrhizal fungus provides insights into the evolution of the oldest plant symbiosis.</title>
        <authorList>
            <consortium name="DOE Joint Genome Institute"/>
            <person name="Tisserant E."/>
            <person name="Malbreil M."/>
            <person name="Kuo A."/>
            <person name="Kohler A."/>
            <person name="Symeonidi A."/>
            <person name="Balestrini R."/>
            <person name="Charron P."/>
            <person name="Duensing N."/>
            <person name="Frei-dit-Frey N."/>
            <person name="Gianinazzi-Pearson V."/>
            <person name="Gilbert B."/>
            <person name="Handa Y."/>
            <person name="Hijri M."/>
            <person name="Kaul R."/>
            <person name="Kawaguchi M."/>
            <person name="Krajinski F."/>
            <person name="Lammers P."/>
            <person name="Lapierre D."/>
            <person name="Masclaux F.G."/>
            <person name="Murat C."/>
            <person name="Morin E."/>
            <person name="Ndikumana S."/>
            <person name="Pagni M."/>
            <person name="Petitpierre D."/>
            <person name="Requena N."/>
            <person name="Rosikiewicz P."/>
            <person name="Riley R."/>
            <person name="Saito K."/>
            <person name="San Clemente H."/>
            <person name="Shapiro H."/>
            <person name="van Tuinen D."/>
            <person name="Becard G."/>
            <person name="Bonfante P."/>
            <person name="Paszkowski U."/>
            <person name="Shachar-Hill Y."/>
            <person name="Young J.P."/>
            <person name="Sanders I.R."/>
            <person name="Henrissat B."/>
            <person name="Rensing S.A."/>
            <person name="Grigoriev I.V."/>
            <person name="Corradi N."/>
            <person name="Roux C."/>
            <person name="Martin F."/>
        </authorList>
    </citation>
    <scope>NUCLEOTIDE SEQUENCE</scope>
    <source>
        <strain evidence="2">DAOM 197198</strain>
    </source>
</reference>
<protein>
    <submittedName>
        <fullName evidence="2">Uncharacterized protein</fullName>
    </submittedName>
</protein>
<organism evidence="2">
    <name type="scientific">Rhizophagus irregularis (strain DAOM 181602 / DAOM 197198 / MUCL 43194)</name>
    <name type="common">Arbuscular mycorrhizal fungus</name>
    <name type="synonym">Glomus intraradices</name>
    <dbReference type="NCBI Taxonomy" id="747089"/>
    <lineage>
        <taxon>Eukaryota</taxon>
        <taxon>Fungi</taxon>
        <taxon>Fungi incertae sedis</taxon>
        <taxon>Mucoromycota</taxon>
        <taxon>Glomeromycotina</taxon>
        <taxon>Glomeromycetes</taxon>
        <taxon>Glomerales</taxon>
        <taxon>Glomeraceae</taxon>
        <taxon>Rhizophagus</taxon>
    </lineage>
</organism>
<dbReference type="HOGENOM" id="CLU_144327_0_0_1"/>
<feature type="compositionally biased region" description="Basic and acidic residues" evidence="1">
    <location>
        <begin position="1"/>
        <end position="15"/>
    </location>
</feature>
<proteinExistence type="predicted"/>
<gene>
    <name evidence="2" type="ORF">GLOINDRAFT_7430</name>
</gene>
<evidence type="ECO:0000256" key="1">
    <source>
        <dbReference type="SAM" id="MobiDB-lite"/>
    </source>
</evidence>
<feature type="compositionally biased region" description="Basic and acidic residues" evidence="1">
    <location>
        <begin position="72"/>
        <end position="82"/>
    </location>
</feature>
<evidence type="ECO:0000313" key="2">
    <source>
        <dbReference type="EMBL" id="ESA01517.1"/>
    </source>
</evidence>
<dbReference type="EMBL" id="KI296394">
    <property type="protein sequence ID" value="ESA01517.1"/>
    <property type="molecule type" value="Genomic_DNA"/>
</dbReference>
<name>U9T2E2_RHIID</name>
<dbReference type="AlphaFoldDB" id="U9T2E2"/>
<feature type="region of interest" description="Disordered" evidence="1">
    <location>
        <begin position="1"/>
        <end position="23"/>
    </location>
</feature>
<sequence length="82" mass="9511">MEDDLGKGLKLKSQDELIGDNGTYTKYNFKERLEEMEKESSTSHTKGKQKVTDISDDDEEKTNNNKKRVVRKQGERENSDNE</sequence>